<feature type="region of interest" description="Disordered" evidence="1">
    <location>
        <begin position="36"/>
        <end position="55"/>
    </location>
</feature>
<name>A0AAW1SJ59_9CHLO</name>
<keyword evidence="4" id="KW-1185">Reference proteome</keyword>
<evidence type="ECO:0000256" key="1">
    <source>
        <dbReference type="SAM" id="MobiDB-lite"/>
    </source>
</evidence>
<feature type="compositionally biased region" description="Basic and acidic residues" evidence="1">
    <location>
        <begin position="1"/>
        <end position="10"/>
    </location>
</feature>
<feature type="domain" description="Dynein regulatory complex subunit 7 C-terminal" evidence="2">
    <location>
        <begin position="68"/>
        <end position="159"/>
    </location>
</feature>
<reference evidence="3 4" key="1">
    <citation type="journal article" date="2024" name="Nat. Commun.">
        <title>Phylogenomics reveals the evolutionary origins of lichenization in chlorophyte algae.</title>
        <authorList>
            <person name="Puginier C."/>
            <person name="Libourel C."/>
            <person name="Otte J."/>
            <person name="Skaloud P."/>
            <person name="Haon M."/>
            <person name="Grisel S."/>
            <person name="Petersen M."/>
            <person name="Berrin J.G."/>
            <person name="Delaux P.M."/>
            <person name="Dal Grande F."/>
            <person name="Keller J."/>
        </authorList>
    </citation>
    <scope>NUCLEOTIDE SEQUENCE [LARGE SCALE GENOMIC DNA]</scope>
    <source>
        <strain evidence="3 4">SAG 245.80</strain>
    </source>
</reference>
<sequence>MREAVQEAAREAAGSAAARERQEQAIALEMPYWDVARGSGGGADPDGAAPEPPRPADYLTPYLPMAAAALKQRLVERAHIIQARRNEEAATLARREAALAREREQAGGEAGGAEGAVAESRFRLRILDRRLKANEEHALARYQALVARLAADVRLAALWDQ</sequence>
<dbReference type="InterPro" id="IPR033551">
    <property type="entry name" value="DRC7/lobo"/>
</dbReference>
<dbReference type="Pfam" id="PF24671">
    <property type="entry name" value="DRC7_C"/>
    <property type="match status" value="1"/>
</dbReference>
<gene>
    <name evidence="3" type="ORF">WJX81_000840</name>
</gene>
<evidence type="ECO:0000313" key="3">
    <source>
        <dbReference type="EMBL" id="KAK9845733.1"/>
    </source>
</evidence>
<dbReference type="GO" id="GO:0048870">
    <property type="term" value="P:cell motility"/>
    <property type="evidence" value="ECO:0007669"/>
    <property type="project" value="TreeGrafter"/>
</dbReference>
<dbReference type="PANTHER" id="PTHR35249">
    <property type="entry name" value="DYNEIN REGULATORY COMPLEX SUBUNIT 7"/>
    <property type="match status" value="1"/>
</dbReference>
<protein>
    <recommendedName>
        <fullName evidence="2">Dynein regulatory complex subunit 7 C-terminal domain-containing protein</fullName>
    </recommendedName>
</protein>
<dbReference type="Proteomes" id="UP001445335">
    <property type="component" value="Unassembled WGS sequence"/>
</dbReference>
<evidence type="ECO:0000259" key="2">
    <source>
        <dbReference type="Pfam" id="PF24671"/>
    </source>
</evidence>
<proteinExistence type="predicted"/>
<dbReference type="GO" id="GO:0031514">
    <property type="term" value="C:motile cilium"/>
    <property type="evidence" value="ECO:0007669"/>
    <property type="project" value="TreeGrafter"/>
</dbReference>
<dbReference type="InterPro" id="IPR056292">
    <property type="entry name" value="DRC7_C"/>
</dbReference>
<dbReference type="EMBL" id="JALJOU010000002">
    <property type="protein sequence ID" value="KAK9845733.1"/>
    <property type="molecule type" value="Genomic_DNA"/>
</dbReference>
<dbReference type="PANTHER" id="PTHR35249:SF2">
    <property type="entry name" value="DYNEIN REGULATORY COMPLEX SUBUNIT 7"/>
    <property type="match status" value="1"/>
</dbReference>
<feature type="region of interest" description="Disordered" evidence="1">
    <location>
        <begin position="1"/>
        <end position="21"/>
    </location>
</feature>
<evidence type="ECO:0000313" key="4">
    <source>
        <dbReference type="Proteomes" id="UP001445335"/>
    </source>
</evidence>
<organism evidence="3 4">
    <name type="scientific">Elliptochloris bilobata</name>
    <dbReference type="NCBI Taxonomy" id="381761"/>
    <lineage>
        <taxon>Eukaryota</taxon>
        <taxon>Viridiplantae</taxon>
        <taxon>Chlorophyta</taxon>
        <taxon>core chlorophytes</taxon>
        <taxon>Trebouxiophyceae</taxon>
        <taxon>Trebouxiophyceae incertae sedis</taxon>
        <taxon>Elliptochloris clade</taxon>
        <taxon>Elliptochloris</taxon>
    </lineage>
</organism>
<comment type="caution">
    <text evidence="3">The sequence shown here is derived from an EMBL/GenBank/DDBJ whole genome shotgun (WGS) entry which is preliminary data.</text>
</comment>
<accession>A0AAW1SJ59</accession>
<dbReference type="AlphaFoldDB" id="A0AAW1SJ59"/>